<dbReference type="AlphaFoldDB" id="A0A2S4LYH1"/>
<accession>A0A2S4LYH1</accession>
<evidence type="ECO:0008006" key="3">
    <source>
        <dbReference type="Google" id="ProtNLM"/>
    </source>
</evidence>
<dbReference type="Proteomes" id="UP000236919">
    <property type="component" value="Unassembled WGS sequence"/>
</dbReference>
<dbReference type="RefSeq" id="WP_210202423.1">
    <property type="nucleotide sequence ID" value="NZ_PQFZ01000019.1"/>
</dbReference>
<keyword evidence="2" id="KW-1185">Reference proteome</keyword>
<organism evidence="1 2">
    <name type="scientific">Bosea psychrotolerans</name>
    <dbReference type="NCBI Taxonomy" id="1871628"/>
    <lineage>
        <taxon>Bacteria</taxon>
        <taxon>Pseudomonadati</taxon>
        <taxon>Pseudomonadota</taxon>
        <taxon>Alphaproteobacteria</taxon>
        <taxon>Hyphomicrobiales</taxon>
        <taxon>Boseaceae</taxon>
        <taxon>Bosea</taxon>
    </lineage>
</organism>
<evidence type="ECO:0000313" key="2">
    <source>
        <dbReference type="Proteomes" id="UP000236919"/>
    </source>
</evidence>
<gene>
    <name evidence="1" type="ORF">CYD53_11983</name>
</gene>
<evidence type="ECO:0000313" key="1">
    <source>
        <dbReference type="EMBL" id="POR47399.1"/>
    </source>
</evidence>
<name>A0A2S4LYH1_9HYPH</name>
<reference evidence="1 2" key="1">
    <citation type="submission" date="2018-01" db="EMBL/GenBank/DDBJ databases">
        <title>Genomic Encyclopedia of Type Strains, Phase III (KMG-III): the genomes of soil and plant-associated and newly described type strains.</title>
        <authorList>
            <person name="Whitman W."/>
        </authorList>
    </citation>
    <scope>NUCLEOTIDE SEQUENCE [LARGE SCALE GENOMIC DNA]</scope>
    <source>
        <strain evidence="1 2">1131</strain>
    </source>
</reference>
<dbReference type="EMBL" id="PQFZ01000019">
    <property type="protein sequence ID" value="POR47399.1"/>
    <property type="molecule type" value="Genomic_DNA"/>
</dbReference>
<comment type="caution">
    <text evidence="1">The sequence shown here is derived from an EMBL/GenBank/DDBJ whole genome shotgun (WGS) entry which is preliminary data.</text>
</comment>
<sequence>MTAATMNIWDVYWGLRVDQCPCDVHFVEWLEEEGLTGKRIYHFGTGGHHYVGIRCAEPELNNTVLGITASPKEYDAFVKLATASPTITKTYSAYFGDIYTSNARLLPRFDIVTLFHACEFRTEANDAYGALTDREVIDLFTTQTDIGGYLLFYTGSFAYASAEPIIADWARTAQVDEVASFKTLRVFRKTG</sequence>
<protein>
    <recommendedName>
        <fullName evidence="3">Methyltransferase family protein</fullName>
    </recommendedName>
</protein>
<proteinExistence type="predicted"/>